<evidence type="ECO:0000313" key="2">
    <source>
        <dbReference type="EMBL" id="GMM38047.1"/>
    </source>
</evidence>
<keyword evidence="1" id="KW-0812">Transmembrane</keyword>
<comment type="caution">
    <text evidence="2">The sequence shown here is derived from an EMBL/GenBank/DDBJ whole genome shotgun (WGS) entry which is preliminary data.</text>
</comment>
<reference evidence="2 3" key="1">
    <citation type="journal article" date="2023" name="Elife">
        <title>Identification of key yeast species and microbe-microbe interactions impacting larval growth of Drosophila in the wild.</title>
        <authorList>
            <person name="Mure A."/>
            <person name="Sugiura Y."/>
            <person name="Maeda R."/>
            <person name="Honda K."/>
            <person name="Sakurai N."/>
            <person name="Takahashi Y."/>
            <person name="Watada M."/>
            <person name="Katoh T."/>
            <person name="Gotoh A."/>
            <person name="Gotoh Y."/>
            <person name="Taniguchi I."/>
            <person name="Nakamura K."/>
            <person name="Hayashi T."/>
            <person name="Katayama T."/>
            <person name="Uemura T."/>
            <person name="Hattori Y."/>
        </authorList>
    </citation>
    <scope>NUCLEOTIDE SEQUENCE [LARGE SCALE GENOMIC DNA]</scope>
    <source>
        <strain evidence="2 3">SC-9</strain>
    </source>
</reference>
<dbReference type="PANTHER" id="PTHR28026:SF9">
    <property type="entry name" value="2-HYDROXY-PALMITIC ACID DIOXYGENASE MPO1"/>
    <property type="match status" value="1"/>
</dbReference>
<feature type="transmembrane region" description="Helical" evidence="1">
    <location>
        <begin position="23"/>
        <end position="46"/>
    </location>
</feature>
<sequence>MFGLDLQEEICFYKKYHSNSVNVMIHITCVPMILFSYVVLCSYLELPSEWLTPVLGESSAIKKLQPYLNLGLLVSIVYSIFYIMLDWFGFLAAPILLGFSVGSKWLVMNKFEQDTYQVMWFLVVVNVFSWIAQFIGHGVYEGKKPALLDSLVQALLLAPYFVLFEIAFALGFRKDLEKDLNNKTARILSQERKQQQKSE</sequence>
<dbReference type="AlphaFoldDB" id="A0AAV5QUG7"/>
<feature type="transmembrane region" description="Helical" evidence="1">
    <location>
        <begin position="119"/>
        <end position="140"/>
    </location>
</feature>
<dbReference type="Proteomes" id="UP001360560">
    <property type="component" value="Unassembled WGS sequence"/>
</dbReference>
<dbReference type="GO" id="GO:0046521">
    <property type="term" value="P:sphingoid catabolic process"/>
    <property type="evidence" value="ECO:0007669"/>
    <property type="project" value="TreeGrafter"/>
</dbReference>
<organism evidence="2 3">
    <name type="scientific">Saccharomycopsis crataegensis</name>
    <dbReference type="NCBI Taxonomy" id="43959"/>
    <lineage>
        <taxon>Eukaryota</taxon>
        <taxon>Fungi</taxon>
        <taxon>Dikarya</taxon>
        <taxon>Ascomycota</taxon>
        <taxon>Saccharomycotina</taxon>
        <taxon>Saccharomycetes</taxon>
        <taxon>Saccharomycopsidaceae</taxon>
        <taxon>Saccharomycopsis</taxon>
    </lineage>
</organism>
<dbReference type="PANTHER" id="PTHR28026">
    <property type="entry name" value="DUF962 DOMAIN PROTEIN (AFU_ORTHOLOGUE AFUA_8G05310)"/>
    <property type="match status" value="1"/>
</dbReference>
<keyword evidence="1" id="KW-1133">Transmembrane helix</keyword>
<dbReference type="InterPro" id="IPR009305">
    <property type="entry name" value="Mpo1-like"/>
</dbReference>
<dbReference type="GeneID" id="90076022"/>
<dbReference type="GO" id="GO:0016020">
    <property type="term" value="C:membrane"/>
    <property type="evidence" value="ECO:0007669"/>
    <property type="project" value="GOC"/>
</dbReference>
<dbReference type="GO" id="GO:0005783">
    <property type="term" value="C:endoplasmic reticulum"/>
    <property type="evidence" value="ECO:0007669"/>
    <property type="project" value="TreeGrafter"/>
</dbReference>
<keyword evidence="3" id="KW-1185">Reference proteome</keyword>
<name>A0AAV5QUG7_9ASCO</name>
<dbReference type="EMBL" id="BTFZ01000013">
    <property type="protein sequence ID" value="GMM38047.1"/>
    <property type="molecule type" value="Genomic_DNA"/>
</dbReference>
<protein>
    <submittedName>
        <fullName evidence="2">Mpo1 protein</fullName>
    </submittedName>
</protein>
<dbReference type="RefSeq" id="XP_064855043.1">
    <property type="nucleotide sequence ID" value="XM_064998971.1"/>
</dbReference>
<keyword evidence="1" id="KW-0472">Membrane</keyword>
<accession>A0AAV5QUG7</accession>
<evidence type="ECO:0000313" key="3">
    <source>
        <dbReference type="Proteomes" id="UP001360560"/>
    </source>
</evidence>
<feature type="transmembrane region" description="Helical" evidence="1">
    <location>
        <begin position="152"/>
        <end position="172"/>
    </location>
</feature>
<gene>
    <name evidence="2" type="ORF">DASC09_053720</name>
</gene>
<dbReference type="Pfam" id="PF06127">
    <property type="entry name" value="Mpo1-like"/>
    <property type="match status" value="1"/>
</dbReference>
<evidence type="ECO:0000256" key="1">
    <source>
        <dbReference type="SAM" id="Phobius"/>
    </source>
</evidence>
<proteinExistence type="predicted"/>